<proteinExistence type="predicted"/>
<dbReference type="EMBL" id="RJTL01000038">
    <property type="protein sequence ID" value="RNM03056.1"/>
    <property type="molecule type" value="Genomic_DNA"/>
</dbReference>
<dbReference type="AlphaFoldDB" id="A0A454TLS9"/>
<organism evidence="1 2">
    <name type="scientific">Ralstonia pseudosolanacearum</name>
    <dbReference type="NCBI Taxonomy" id="1310165"/>
    <lineage>
        <taxon>Bacteria</taxon>
        <taxon>Pseudomonadati</taxon>
        <taxon>Pseudomonadota</taxon>
        <taxon>Betaproteobacteria</taxon>
        <taxon>Burkholderiales</taxon>
        <taxon>Burkholderiaceae</taxon>
        <taxon>Ralstonia</taxon>
        <taxon>Ralstonia solanacearum species complex</taxon>
    </lineage>
</organism>
<comment type="caution">
    <text evidence="1">The sequence shown here is derived from an EMBL/GenBank/DDBJ whole genome shotgun (WGS) entry which is preliminary data.</text>
</comment>
<dbReference type="Proteomes" id="UP000271222">
    <property type="component" value="Unassembled WGS sequence"/>
</dbReference>
<reference evidence="1 2" key="1">
    <citation type="submission" date="2018-10" db="EMBL/GenBank/DDBJ databases">
        <title>Draft Genome Sequence of Ralstonia pseudosolanacearum (R. solanacearum phylotype I) Strain Tg03 Isolated from Luffa cylindrica in China.</title>
        <authorList>
            <person name="Yuan G.-Q."/>
            <person name="Li Q.-Q."/>
            <person name="Zhang Y.-W."/>
        </authorList>
    </citation>
    <scope>NUCLEOTIDE SEQUENCE [LARGE SCALE GENOMIC DNA]</scope>
    <source>
        <strain evidence="1 2">Tg03</strain>
    </source>
</reference>
<gene>
    <name evidence="1" type="ORF">EGA29_20025</name>
</gene>
<protein>
    <submittedName>
        <fullName evidence="1">Uncharacterized protein</fullName>
    </submittedName>
</protein>
<accession>A0A454TLS9</accession>
<name>A0A454TLS9_9RALS</name>
<sequence length="183" mass="19983">MGLYEEGDKRVGVCDREGYCYRKGKSVRGPHGLLQIAHAVLWRRPAAGITDRCAKGPNQPGYDMYDAPQTALDNWSGQTVIDLPLDSLQDYPELADSDRLRATVPAVFRGEVRGPALPVSETNSLECVRESFEVLAIDVAGNALTRTTFTNTYTGADGWRYAVIPKEDAFAQLVAFRGSAAEA</sequence>
<evidence type="ECO:0000313" key="2">
    <source>
        <dbReference type="Proteomes" id="UP000271222"/>
    </source>
</evidence>
<evidence type="ECO:0000313" key="1">
    <source>
        <dbReference type="EMBL" id="RNM03056.1"/>
    </source>
</evidence>